<dbReference type="SMART" id="SM00326">
    <property type="entry name" value="SH3"/>
    <property type="match status" value="1"/>
</dbReference>
<organism evidence="6 7">
    <name type="scientific">Rhizoclosmatium globosum</name>
    <dbReference type="NCBI Taxonomy" id="329046"/>
    <lineage>
        <taxon>Eukaryota</taxon>
        <taxon>Fungi</taxon>
        <taxon>Fungi incertae sedis</taxon>
        <taxon>Chytridiomycota</taxon>
        <taxon>Chytridiomycota incertae sedis</taxon>
        <taxon>Chytridiomycetes</taxon>
        <taxon>Chytridiales</taxon>
        <taxon>Chytriomycetaceae</taxon>
        <taxon>Rhizoclosmatium</taxon>
    </lineage>
</organism>
<feature type="coiled-coil region" evidence="3">
    <location>
        <begin position="165"/>
        <end position="192"/>
    </location>
</feature>
<dbReference type="OrthoDB" id="5595608at2759"/>
<dbReference type="AlphaFoldDB" id="A0A1Y2CV22"/>
<dbReference type="Gene3D" id="2.30.30.40">
    <property type="entry name" value="SH3 Domains"/>
    <property type="match status" value="1"/>
</dbReference>
<dbReference type="SUPFAM" id="SSF50044">
    <property type="entry name" value="SH3-domain"/>
    <property type="match status" value="1"/>
</dbReference>
<dbReference type="Proteomes" id="UP000193642">
    <property type="component" value="Unassembled WGS sequence"/>
</dbReference>
<keyword evidence="3" id="KW-0175">Coiled coil</keyword>
<evidence type="ECO:0000259" key="5">
    <source>
        <dbReference type="PROSITE" id="PS50002"/>
    </source>
</evidence>
<dbReference type="InterPro" id="IPR036028">
    <property type="entry name" value="SH3-like_dom_sf"/>
</dbReference>
<keyword evidence="1 2" id="KW-0728">SH3 domain</keyword>
<evidence type="ECO:0000256" key="2">
    <source>
        <dbReference type="PROSITE-ProRule" id="PRU00192"/>
    </source>
</evidence>
<reference evidence="6 7" key="1">
    <citation type="submission" date="2016-07" db="EMBL/GenBank/DDBJ databases">
        <title>Pervasive Adenine N6-methylation of Active Genes in Fungi.</title>
        <authorList>
            <consortium name="DOE Joint Genome Institute"/>
            <person name="Mondo S.J."/>
            <person name="Dannebaum R.O."/>
            <person name="Kuo R.C."/>
            <person name="Labutti K."/>
            <person name="Haridas S."/>
            <person name="Kuo A."/>
            <person name="Salamov A."/>
            <person name="Ahrendt S.R."/>
            <person name="Lipzen A."/>
            <person name="Sullivan W."/>
            <person name="Andreopoulos W.B."/>
            <person name="Clum A."/>
            <person name="Lindquist E."/>
            <person name="Daum C."/>
            <person name="Ramamoorthy G.K."/>
            <person name="Gryganskyi A."/>
            <person name="Culley D."/>
            <person name="Magnuson J.K."/>
            <person name="James T.Y."/>
            <person name="O'Malley M.A."/>
            <person name="Stajich J.E."/>
            <person name="Spatafora J.W."/>
            <person name="Visel A."/>
            <person name="Grigoriev I.V."/>
        </authorList>
    </citation>
    <scope>NUCLEOTIDE SEQUENCE [LARGE SCALE GENOMIC DNA]</scope>
    <source>
        <strain evidence="6 7">JEL800</strain>
    </source>
</reference>
<evidence type="ECO:0000256" key="4">
    <source>
        <dbReference type="SAM" id="MobiDB-lite"/>
    </source>
</evidence>
<proteinExistence type="predicted"/>
<keyword evidence="7" id="KW-1185">Reference proteome</keyword>
<evidence type="ECO:0000256" key="3">
    <source>
        <dbReference type="SAM" id="Coils"/>
    </source>
</evidence>
<name>A0A1Y2CV22_9FUNG</name>
<comment type="caution">
    <text evidence="6">The sequence shown here is derived from an EMBL/GenBank/DDBJ whole genome shotgun (WGS) entry which is preliminary data.</text>
</comment>
<dbReference type="EMBL" id="MCGO01000006">
    <property type="protein sequence ID" value="ORY50910.1"/>
    <property type="molecule type" value="Genomic_DNA"/>
</dbReference>
<sequence length="193" mass="20997">MIHEALDKRGREESTPTANTPVPSKTQRLKASLIVPIRIVHAIPMEDVALVNAFGGFAPPPVVAPILADPLALETPLTVRVGYEPSAEFDVDGITKSVDDQLRMSPGDMVIINETFDDGWAVGTNLTSGLAGLFPVTVVKFIPIGTALPNVPLPVKPAPIPETDRELEKRKLKEQMEQMQAMMQMLQAKLEQL</sequence>
<feature type="compositionally biased region" description="Basic and acidic residues" evidence="4">
    <location>
        <begin position="1"/>
        <end position="14"/>
    </location>
</feature>
<accession>A0A1Y2CV22</accession>
<dbReference type="PROSITE" id="PS50002">
    <property type="entry name" value="SH3"/>
    <property type="match status" value="1"/>
</dbReference>
<evidence type="ECO:0000313" key="6">
    <source>
        <dbReference type="EMBL" id="ORY50910.1"/>
    </source>
</evidence>
<feature type="region of interest" description="Disordered" evidence="4">
    <location>
        <begin position="1"/>
        <end position="25"/>
    </location>
</feature>
<protein>
    <recommendedName>
        <fullName evidence="5">SH3 domain-containing protein</fullName>
    </recommendedName>
</protein>
<evidence type="ECO:0000313" key="7">
    <source>
        <dbReference type="Proteomes" id="UP000193642"/>
    </source>
</evidence>
<dbReference type="InterPro" id="IPR001452">
    <property type="entry name" value="SH3_domain"/>
</dbReference>
<feature type="domain" description="SH3" evidence="5">
    <location>
        <begin position="72"/>
        <end position="144"/>
    </location>
</feature>
<feature type="compositionally biased region" description="Polar residues" evidence="4">
    <location>
        <begin position="15"/>
        <end position="25"/>
    </location>
</feature>
<evidence type="ECO:0000256" key="1">
    <source>
        <dbReference type="ARBA" id="ARBA00022443"/>
    </source>
</evidence>
<gene>
    <name evidence="6" type="ORF">BCR33DRAFT_712871</name>
</gene>